<dbReference type="GO" id="GO:0016887">
    <property type="term" value="F:ATP hydrolysis activity"/>
    <property type="evidence" value="ECO:0007669"/>
    <property type="project" value="InterPro"/>
</dbReference>
<dbReference type="InterPro" id="IPR003593">
    <property type="entry name" value="AAA+_ATPase"/>
</dbReference>
<evidence type="ECO:0000313" key="8">
    <source>
        <dbReference type="Proteomes" id="UP000535890"/>
    </source>
</evidence>
<dbReference type="SMART" id="SM00382">
    <property type="entry name" value="AAA"/>
    <property type="match status" value="2"/>
</dbReference>
<dbReference type="InterPro" id="IPR027417">
    <property type="entry name" value="P-loop_NTPase"/>
</dbReference>
<dbReference type="AlphaFoldDB" id="A0A7Y9J5X1"/>
<feature type="domain" description="ABC transporter" evidence="6">
    <location>
        <begin position="2"/>
        <end position="228"/>
    </location>
</feature>
<dbReference type="GO" id="GO:0005524">
    <property type="term" value="F:ATP binding"/>
    <property type="evidence" value="ECO:0007669"/>
    <property type="project" value="UniProtKB-KW"/>
</dbReference>
<dbReference type="EMBL" id="JACCBN010000001">
    <property type="protein sequence ID" value="NYD36441.1"/>
    <property type="molecule type" value="Genomic_DNA"/>
</dbReference>
<dbReference type="GO" id="GO:0055085">
    <property type="term" value="P:transmembrane transport"/>
    <property type="evidence" value="ECO:0007669"/>
    <property type="project" value="UniProtKB-ARBA"/>
</dbReference>
<organism evidence="7 8">
    <name type="scientific">Actinomycetospora corticicola</name>
    <dbReference type="NCBI Taxonomy" id="663602"/>
    <lineage>
        <taxon>Bacteria</taxon>
        <taxon>Bacillati</taxon>
        <taxon>Actinomycetota</taxon>
        <taxon>Actinomycetes</taxon>
        <taxon>Pseudonocardiales</taxon>
        <taxon>Pseudonocardiaceae</taxon>
        <taxon>Actinomycetospora</taxon>
    </lineage>
</organism>
<evidence type="ECO:0000256" key="4">
    <source>
        <dbReference type="ARBA" id="ARBA00022840"/>
    </source>
</evidence>
<dbReference type="InterPro" id="IPR017871">
    <property type="entry name" value="ABC_transporter-like_CS"/>
</dbReference>
<dbReference type="PROSITE" id="PS00211">
    <property type="entry name" value="ABC_TRANSPORTER_1"/>
    <property type="match status" value="2"/>
</dbReference>
<dbReference type="Gene3D" id="3.40.50.300">
    <property type="entry name" value="P-loop containing nucleotide triphosphate hydrolases"/>
    <property type="match status" value="2"/>
</dbReference>
<feature type="domain" description="ABC transporter" evidence="6">
    <location>
        <begin position="269"/>
        <end position="506"/>
    </location>
</feature>
<keyword evidence="2" id="KW-0813">Transport</keyword>
<keyword evidence="8" id="KW-1185">Reference proteome</keyword>
<evidence type="ECO:0000256" key="5">
    <source>
        <dbReference type="SAM" id="MobiDB-lite"/>
    </source>
</evidence>
<dbReference type="InterPro" id="IPR003439">
    <property type="entry name" value="ABC_transporter-like_ATP-bd"/>
</dbReference>
<sequence>MIAVEGLRIVAGSAVPVDDVSFTVGAGRVLALVGESGSGKTSTALALLGEARPGTVVTGSVVVDGSVGYVPQHPGSVLHPVRRVGSLLRETARHAGVPRAEVRAAVRDALCRAQVADPDELLGRHRHQLSGGQQQRVVIAQALLGGARVIVADEPTTGQDTPTRRRVAEELAALVADGVTLVLCTHDLALVRALADDVVVLRRGVVVEGGPVADVLGTPRHEYTRALVAAEPGVPGVRGVRPSPDVSGGTRCAPKVSGGPPLTAGVPVLTATDVTADHRARGRSRRALHGVSLELEVGARVALVGRSGSGKTTLARVLAGLHAPSSGTVELRGEPLAAHLTRRRRDQVAAVQYVFQDARASFDEHRPVLDQVARTALLLRGHADAGERARACLARVGLGADVVTRLPRSLSGGELARAALARALLAEPEVLVCDEVTAGLDTLTRGGILDLLAGTDAGLLVVTHDPAVVARLAEDVVVLDEGRVLERGPVAQVLADPREELTRALLGSPVPTPTR</sequence>
<evidence type="ECO:0000259" key="6">
    <source>
        <dbReference type="PROSITE" id="PS50893"/>
    </source>
</evidence>
<reference evidence="7 8" key="1">
    <citation type="submission" date="2020-07" db="EMBL/GenBank/DDBJ databases">
        <title>Sequencing the genomes of 1000 actinobacteria strains.</title>
        <authorList>
            <person name="Klenk H.-P."/>
        </authorList>
    </citation>
    <scope>NUCLEOTIDE SEQUENCE [LARGE SCALE GENOMIC DNA]</scope>
    <source>
        <strain evidence="7 8">DSM 45772</strain>
    </source>
</reference>
<dbReference type="SUPFAM" id="SSF52540">
    <property type="entry name" value="P-loop containing nucleoside triphosphate hydrolases"/>
    <property type="match status" value="2"/>
</dbReference>
<dbReference type="PANTHER" id="PTHR43776:SF7">
    <property type="entry name" value="D,D-DIPEPTIDE TRANSPORT ATP-BINDING PROTEIN DDPF-RELATED"/>
    <property type="match status" value="1"/>
</dbReference>
<comment type="similarity">
    <text evidence="1">Belongs to the ABC transporter superfamily.</text>
</comment>
<gene>
    <name evidence="7" type="ORF">BJ983_002543</name>
</gene>
<keyword evidence="4 7" id="KW-0067">ATP-binding</keyword>
<evidence type="ECO:0000256" key="3">
    <source>
        <dbReference type="ARBA" id="ARBA00022741"/>
    </source>
</evidence>
<evidence type="ECO:0000256" key="2">
    <source>
        <dbReference type="ARBA" id="ARBA00022448"/>
    </source>
</evidence>
<comment type="caution">
    <text evidence="7">The sequence shown here is derived from an EMBL/GenBank/DDBJ whole genome shotgun (WGS) entry which is preliminary data.</text>
</comment>
<dbReference type="Proteomes" id="UP000535890">
    <property type="component" value="Unassembled WGS sequence"/>
</dbReference>
<dbReference type="InterPro" id="IPR050319">
    <property type="entry name" value="ABC_transp_ATP-bind"/>
</dbReference>
<dbReference type="PANTHER" id="PTHR43776">
    <property type="entry name" value="TRANSPORT ATP-BINDING PROTEIN"/>
    <property type="match status" value="1"/>
</dbReference>
<evidence type="ECO:0000256" key="1">
    <source>
        <dbReference type="ARBA" id="ARBA00005417"/>
    </source>
</evidence>
<dbReference type="Pfam" id="PF00005">
    <property type="entry name" value="ABC_tran"/>
    <property type="match status" value="2"/>
</dbReference>
<protein>
    <submittedName>
        <fullName evidence="7">Peptide/nickel transport system ATP-binding protein</fullName>
    </submittedName>
</protein>
<dbReference type="PROSITE" id="PS50893">
    <property type="entry name" value="ABC_TRANSPORTER_2"/>
    <property type="match status" value="2"/>
</dbReference>
<accession>A0A7Y9J5X1</accession>
<feature type="region of interest" description="Disordered" evidence="5">
    <location>
        <begin position="236"/>
        <end position="259"/>
    </location>
</feature>
<name>A0A7Y9J5X1_9PSEU</name>
<proteinExistence type="inferred from homology"/>
<keyword evidence="3" id="KW-0547">Nucleotide-binding</keyword>
<dbReference type="RefSeq" id="WP_179794121.1">
    <property type="nucleotide sequence ID" value="NZ_BAABHP010000021.1"/>
</dbReference>
<evidence type="ECO:0000313" key="7">
    <source>
        <dbReference type="EMBL" id="NYD36441.1"/>
    </source>
</evidence>